<name>A0A507F511_9FUNG</name>
<dbReference type="EMBL" id="QEAP01000286">
    <property type="protein sequence ID" value="TPX70468.1"/>
    <property type="molecule type" value="Genomic_DNA"/>
</dbReference>
<evidence type="ECO:0000313" key="3">
    <source>
        <dbReference type="Proteomes" id="UP000320333"/>
    </source>
</evidence>
<dbReference type="AlphaFoldDB" id="A0A507F511"/>
<comment type="caution">
    <text evidence="2">The sequence shown here is derived from an EMBL/GenBank/DDBJ whole genome shotgun (WGS) entry which is preliminary data.</text>
</comment>
<reference evidence="2 3" key="1">
    <citation type="journal article" date="2019" name="Sci. Rep.">
        <title>Comparative genomics of chytrid fungi reveal insights into the obligate biotrophic and pathogenic lifestyle of Synchytrium endobioticum.</title>
        <authorList>
            <person name="van de Vossenberg B.T.L.H."/>
            <person name="Warris S."/>
            <person name="Nguyen H.D.T."/>
            <person name="van Gent-Pelzer M.P.E."/>
            <person name="Joly D.L."/>
            <person name="van de Geest H.C."/>
            <person name="Bonants P.J.M."/>
            <person name="Smith D.S."/>
            <person name="Levesque C.A."/>
            <person name="van der Lee T.A.J."/>
        </authorList>
    </citation>
    <scope>NUCLEOTIDE SEQUENCE [LARGE SCALE GENOMIC DNA]</scope>
    <source>
        <strain evidence="2 3">CBS 675.73</strain>
    </source>
</reference>
<organism evidence="2 3">
    <name type="scientific">Chytriomyces confervae</name>
    <dbReference type="NCBI Taxonomy" id="246404"/>
    <lineage>
        <taxon>Eukaryota</taxon>
        <taxon>Fungi</taxon>
        <taxon>Fungi incertae sedis</taxon>
        <taxon>Chytridiomycota</taxon>
        <taxon>Chytridiomycota incertae sedis</taxon>
        <taxon>Chytridiomycetes</taxon>
        <taxon>Chytridiales</taxon>
        <taxon>Chytriomycetaceae</taxon>
        <taxon>Chytriomyces</taxon>
    </lineage>
</organism>
<protein>
    <submittedName>
        <fullName evidence="2">Uncharacterized protein</fullName>
    </submittedName>
</protein>
<proteinExistence type="predicted"/>
<evidence type="ECO:0000256" key="1">
    <source>
        <dbReference type="SAM" id="MobiDB-lite"/>
    </source>
</evidence>
<accession>A0A507F511</accession>
<feature type="compositionally biased region" description="Basic and acidic residues" evidence="1">
    <location>
        <begin position="1"/>
        <end position="13"/>
    </location>
</feature>
<sequence>MAAKSKFKDEHPFGELGLNQDPMLKRSSPFIR</sequence>
<evidence type="ECO:0000313" key="2">
    <source>
        <dbReference type="EMBL" id="TPX70468.1"/>
    </source>
</evidence>
<gene>
    <name evidence="2" type="ORF">CcCBS67573_g06550</name>
</gene>
<keyword evidence="3" id="KW-1185">Reference proteome</keyword>
<feature type="region of interest" description="Disordered" evidence="1">
    <location>
        <begin position="1"/>
        <end position="32"/>
    </location>
</feature>
<dbReference type="Proteomes" id="UP000320333">
    <property type="component" value="Unassembled WGS sequence"/>
</dbReference>